<protein>
    <submittedName>
        <fullName evidence="2">Uncharacterized protein</fullName>
    </submittedName>
</protein>
<organism evidence="2 3">
    <name type="scientific">Halospeciosus flavus</name>
    <dbReference type="NCBI Taxonomy" id="3032283"/>
    <lineage>
        <taxon>Archaea</taxon>
        <taxon>Methanobacteriati</taxon>
        <taxon>Methanobacteriota</taxon>
        <taxon>Stenosarchaea group</taxon>
        <taxon>Halobacteria</taxon>
        <taxon>Halobacteriales</taxon>
        <taxon>Halobacteriaceae</taxon>
        <taxon>Halospeciosus</taxon>
    </lineage>
</organism>
<feature type="transmembrane region" description="Helical" evidence="1">
    <location>
        <begin position="32"/>
        <end position="51"/>
    </location>
</feature>
<dbReference type="AlphaFoldDB" id="A0ABD5Z7N1"/>
<name>A0ABD5Z7N1_9EURY</name>
<keyword evidence="3" id="KW-1185">Reference proteome</keyword>
<gene>
    <name evidence="2" type="ORF">ACFQJ9_17945</name>
</gene>
<keyword evidence="1" id="KW-0812">Transmembrane</keyword>
<dbReference type="Pfam" id="PF24380">
    <property type="entry name" value="DUF7536"/>
    <property type="match status" value="1"/>
</dbReference>
<dbReference type="Proteomes" id="UP001596447">
    <property type="component" value="Unassembled WGS sequence"/>
</dbReference>
<dbReference type="RefSeq" id="WP_279528016.1">
    <property type="nucleotide sequence ID" value="NZ_CP122312.1"/>
</dbReference>
<keyword evidence="1" id="KW-0472">Membrane</keyword>
<comment type="caution">
    <text evidence="2">The sequence shown here is derived from an EMBL/GenBank/DDBJ whole genome shotgun (WGS) entry which is preliminary data.</text>
</comment>
<proteinExistence type="predicted"/>
<sequence>MSDRDVEPATDAEPGARPGVANLLDALRVRGLAVQGFAGGAMVAVAVYFVFVVLKGAANPLRYLVLGFVLAVALGLFFTTVLVLVRTYRLVRRLD</sequence>
<feature type="transmembrane region" description="Helical" evidence="1">
    <location>
        <begin position="63"/>
        <end position="85"/>
    </location>
</feature>
<accession>A0ABD5Z7N1</accession>
<reference evidence="2 3" key="1">
    <citation type="journal article" date="2019" name="Int. J. Syst. Evol. Microbiol.">
        <title>The Global Catalogue of Microorganisms (GCM) 10K type strain sequencing project: providing services to taxonomists for standard genome sequencing and annotation.</title>
        <authorList>
            <consortium name="The Broad Institute Genomics Platform"/>
            <consortium name="The Broad Institute Genome Sequencing Center for Infectious Disease"/>
            <person name="Wu L."/>
            <person name="Ma J."/>
        </authorList>
    </citation>
    <scope>NUCLEOTIDE SEQUENCE [LARGE SCALE GENOMIC DNA]</scope>
    <source>
        <strain evidence="2 3">XZGYJ-43</strain>
    </source>
</reference>
<keyword evidence="1" id="KW-1133">Transmembrane helix</keyword>
<evidence type="ECO:0000256" key="1">
    <source>
        <dbReference type="SAM" id="Phobius"/>
    </source>
</evidence>
<evidence type="ECO:0000313" key="3">
    <source>
        <dbReference type="Proteomes" id="UP001596447"/>
    </source>
</evidence>
<evidence type="ECO:0000313" key="2">
    <source>
        <dbReference type="EMBL" id="MFC7201264.1"/>
    </source>
</evidence>
<dbReference type="EMBL" id="JBHTAR010000011">
    <property type="protein sequence ID" value="MFC7201264.1"/>
    <property type="molecule type" value="Genomic_DNA"/>
</dbReference>
<dbReference type="InterPro" id="IPR055958">
    <property type="entry name" value="DUF7536"/>
</dbReference>